<feature type="compositionally biased region" description="Low complexity" evidence="11">
    <location>
        <begin position="402"/>
        <end position="415"/>
    </location>
</feature>
<feature type="region of interest" description="Disordered" evidence="11">
    <location>
        <begin position="533"/>
        <end position="555"/>
    </location>
</feature>
<dbReference type="GO" id="GO:0005634">
    <property type="term" value="C:nucleus"/>
    <property type="evidence" value="ECO:0007669"/>
    <property type="project" value="UniProtKB-SubCell"/>
</dbReference>
<sequence length="593" mass="64570">MPTLEDSTSSSIAANSSSPPQAYASEPANLNYAFLVHSQKTLTQNLPPRVDNKLLARQKRRRTSPEDHAVLEAEYKKNPKPDKAARTSIVSRVALGEKEVQIWFQNRRQNDRRKSKPLEPHELVGPRASGSAADAPPSSQNTGLSQLGFLFGSDDQERNEDEDTKAEAEPDEGDVVPSVCNNSSDVDLPSSQLNGEIPSSQTTHPLSETANQEKAVEKPESIAGLGIDVMSRKRAFSEVDAVPPPADAQSTQVEFKSPPSLRISMSFDGKALVRQKGEKTPSPQKPRASARISMSSDGEALIRTEDEPSPSKNRMRMVPSRTRRQSGLRRSTSAVAFGGLRPAIADREGEPKPFGRSRDARMWELYCDTDARSALSTPASSQGTTGARTPGLYRSGSHRSLARTSSFSRSTFSARPELDSHRAAVEFSGEKRRKLGRTVSSLGRLESVQRVGLADRYPGKAQQVAGKASSKDQTEELEQDAGDSDKENWLPGTQERAAPRRHRRVASHAPRAVLKENGLRKNTTVDDLALAAGGKKSRATRGLRGSNKENEFSHPGKIDAEVAAFMSKTGSSSREEDLDCIQGLLSLSQGAWR</sequence>
<evidence type="ECO:0000313" key="13">
    <source>
        <dbReference type="EMBL" id="QKX61488.1"/>
    </source>
</evidence>
<evidence type="ECO:0000256" key="8">
    <source>
        <dbReference type="ARBA" id="ARBA00065092"/>
    </source>
</evidence>
<dbReference type="GeneID" id="55996127"/>
<feature type="domain" description="Homeobox" evidence="12">
    <location>
        <begin position="54"/>
        <end position="114"/>
    </location>
</feature>
<dbReference type="InterPro" id="IPR009057">
    <property type="entry name" value="Homeodomain-like_sf"/>
</dbReference>
<dbReference type="GO" id="GO:0000978">
    <property type="term" value="F:RNA polymerase II cis-regulatory region sequence-specific DNA binding"/>
    <property type="evidence" value="ECO:0007669"/>
    <property type="project" value="TreeGrafter"/>
</dbReference>
<keyword evidence="2" id="KW-0805">Transcription regulation</keyword>
<dbReference type="Gene3D" id="1.10.10.60">
    <property type="entry name" value="Homeodomain-like"/>
    <property type="match status" value="1"/>
</dbReference>
<evidence type="ECO:0000259" key="12">
    <source>
        <dbReference type="PROSITE" id="PS50071"/>
    </source>
</evidence>
<dbReference type="Pfam" id="PF00046">
    <property type="entry name" value="Homeodomain"/>
    <property type="match status" value="1"/>
</dbReference>
<dbReference type="InterPro" id="IPR017970">
    <property type="entry name" value="Homeobox_CS"/>
</dbReference>
<evidence type="ECO:0000256" key="6">
    <source>
        <dbReference type="ARBA" id="ARBA00023242"/>
    </source>
</evidence>
<dbReference type="SUPFAM" id="SSF46689">
    <property type="entry name" value="Homeodomain-like"/>
    <property type="match status" value="1"/>
</dbReference>
<keyword evidence="7" id="KW-0131">Cell cycle</keyword>
<dbReference type="RefSeq" id="XP_035347662.1">
    <property type="nucleotide sequence ID" value="XM_035491769.1"/>
</dbReference>
<feature type="compositionally biased region" description="Polar residues" evidence="11">
    <location>
        <begin position="179"/>
        <end position="212"/>
    </location>
</feature>
<feature type="region of interest" description="Disordered" evidence="11">
    <location>
        <begin position="374"/>
        <end position="433"/>
    </location>
</feature>
<comment type="subunit">
    <text evidence="8">Interacts with MCM1.</text>
</comment>
<dbReference type="AlphaFoldDB" id="A0A7H8R6B3"/>
<keyword evidence="5" id="KW-0804">Transcription</keyword>
<feature type="region of interest" description="Disordered" evidence="11">
    <location>
        <begin position="457"/>
        <end position="518"/>
    </location>
</feature>
<evidence type="ECO:0000256" key="10">
    <source>
        <dbReference type="RuleBase" id="RU000682"/>
    </source>
</evidence>
<dbReference type="InterPro" id="IPR051000">
    <property type="entry name" value="Homeobox_DNA-bind_prot"/>
</dbReference>
<dbReference type="PANTHER" id="PTHR24324:SF9">
    <property type="entry name" value="HOMEOBOX DOMAIN-CONTAINING PROTEIN"/>
    <property type="match status" value="1"/>
</dbReference>
<evidence type="ECO:0000256" key="7">
    <source>
        <dbReference type="ARBA" id="ARBA00023306"/>
    </source>
</evidence>
<protein>
    <recommendedName>
        <fullName evidence="12">Homeobox domain-containing protein</fullName>
    </recommendedName>
</protein>
<feature type="region of interest" description="Disordered" evidence="11">
    <location>
        <begin position="106"/>
        <end position="222"/>
    </location>
</feature>
<dbReference type="GO" id="GO:0000981">
    <property type="term" value="F:DNA-binding transcription factor activity, RNA polymerase II-specific"/>
    <property type="evidence" value="ECO:0007669"/>
    <property type="project" value="InterPro"/>
</dbReference>
<dbReference type="PROSITE" id="PS50071">
    <property type="entry name" value="HOMEOBOX_2"/>
    <property type="match status" value="1"/>
</dbReference>
<dbReference type="SMART" id="SM00389">
    <property type="entry name" value="HOX"/>
    <property type="match status" value="1"/>
</dbReference>
<feature type="region of interest" description="Disordered" evidence="11">
    <location>
        <begin position="44"/>
        <end position="68"/>
    </location>
</feature>
<feature type="compositionally biased region" description="Low complexity" evidence="11">
    <location>
        <begin position="7"/>
        <end position="18"/>
    </location>
</feature>
<evidence type="ECO:0000256" key="5">
    <source>
        <dbReference type="ARBA" id="ARBA00023163"/>
    </source>
</evidence>
<evidence type="ECO:0000313" key="14">
    <source>
        <dbReference type="Proteomes" id="UP000509510"/>
    </source>
</evidence>
<keyword evidence="3 9" id="KW-0238">DNA-binding</keyword>
<gene>
    <name evidence="13" type="ORF">TRUGW13939_08639</name>
</gene>
<feature type="compositionally biased region" description="Low complexity" evidence="11">
    <location>
        <begin position="126"/>
        <end position="139"/>
    </location>
</feature>
<feature type="compositionally biased region" description="Polar residues" evidence="11">
    <location>
        <begin position="374"/>
        <end position="387"/>
    </location>
</feature>
<accession>A0A7H8R6B3</accession>
<dbReference type="KEGG" id="trg:TRUGW13939_08639"/>
<dbReference type="GO" id="GO:0030154">
    <property type="term" value="P:cell differentiation"/>
    <property type="evidence" value="ECO:0007669"/>
    <property type="project" value="TreeGrafter"/>
</dbReference>
<evidence type="ECO:0000256" key="3">
    <source>
        <dbReference type="ARBA" id="ARBA00023125"/>
    </source>
</evidence>
<keyword evidence="4 9" id="KW-0371">Homeobox</keyword>
<feature type="compositionally biased region" description="Basic and acidic residues" evidence="11">
    <location>
        <begin position="344"/>
        <end position="359"/>
    </location>
</feature>
<evidence type="ECO:0000256" key="11">
    <source>
        <dbReference type="SAM" id="MobiDB-lite"/>
    </source>
</evidence>
<keyword evidence="6 9" id="KW-0539">Nucleus</keyword>
<feature type="DNA-binding region" description="Homeobox" evidence="9">
    <location>
        <begin position="56"/>
        <end position="115"/>
    </location>
</feature>
<evidence type="ECO:0000256" key="9">
    <source>
        <dbReference type="PROSITE-ProRule" id="PRU00108"/>
    </source>
</evidence>
<comment type="subcellular location">
    <subcellularLocation>
        <location evidence="1 9 10">Nucleus</location>
    </subcellularLocation>
</comment>
<dbReference type="EMBL" id="CP055902">
    <property type="protein sequence ID" value="QKX61488.1"/>
    <property type="molecule type" value="Genomic_DNA"/>
</dbReference>
<dbReference type="CDD" id="cd00086">
    <property type="entry name" value="homeodomain"/>
    <property type="match status" value="1"/>
</dbReference>
<feature type="region of interest" description="Disordered" evidence="11">
    <location>
        <begin position="241"/>
        <end position="359"/>
    </location>
</feature>
<evidence type="ECO:0000256" key="1">
    <source>
        <dbReference type="ARBA" id="ARBA00004123"/>
    </source>
</evidence>
<dbReference type="GO" id="GO:0000082">
    <property type="term" value="P:G1/S transition of mitotic cell cycle"/>
    <property type="evidence" value="ECO:0007669"/>
    <property type="project" value="UniProtKB-ARBA"/>
</dbReference>
<dbReference type="PANTHER" id="PTHR24324">
    <property type="entry name" value="HOMEOBOX PROTEIN HHEX"/>
    <property type="match status" value="1"/>
</dbReference>
<dbReference type="PROSITE" id="PS00027">
    <property type="entry name" value="HOMEOBOX_1"/>
    <property type="match status" value="1"/>
</dbReference>
<feature type="compositionally biased region" description="Basic and acidic residues" evidence="11">
    <location>
        <begin position="546"/>
        <end position="555"/>
    </location>
</feature>
<dbReference type="GO" id="GO:0000122">
    <property type="term" value="P:negative regulation of transcription by RNA polymerase II"/>
    <property type="evidence" value="ECO:0007669"/>
    <property type="project" value="UniProtKB-ARBA"/>
</dbReference>
<dbReference type="InterPro" id="IPR001356">
    <property type="entry name" value="HD"/>
</dbReference>
<reference evidence="14" key="1">
    <citation type="submission" date="2020-06" db="EMBL/GenBank/DDBJ databases">
        <title>A chromosome-scale genome assembly of Talaromyces rugulosus W13939.</title>
        <authorList>
            <person name="Wang B."/>
            <person name="Guo L."/>
            <person name="Ye K."/>
            <person name="Wang L."/>
        </authorList>
    </citation>
    <scope>NUCLEOTIDE SEQUENCE [LARGE SCALE GENOMIC DNA]</scope>
    <source>
        <strain evidence="14">W13939</strain>
    </source>
</reference>
<dbReference type="OrthoDB" id="6159439at2759"/>
<dbReference type="Proteomes" id="UP000509510">
    <property type="component" value="Chromosome V"/>
</dbReference>
<keyword evidence="14" id="KW-1185">Reference proteome</keyword>
<name>A0A7H8R6B3_TALRU</name>
<proteinExistence type="predicted"/>
<feature type="compositionally biased region" description="Basic and acidic residues" evidence="11">
    <location>
        <begin position="416"/>
        <end position="430"/>
    </location>
</feature>
<feature type="region of interest" description="Disordered" evidence="11">
    <location>
        <begin position="1"/>
        <end position="24"/>
    </location>
</feature>
<evidence type="ECO:0000256" key="2">
    <source>
        <dbReference type="ARBA" id="ARBA00023015"/>
    </source>
</evidence>
<dbReference type="FunFam" id="1.10.10.60:FF:000286">
    <property type="entry name" value="Homeobox transcription factor"/>
    <property type="match status" value="1"/>
</dbReference>
<evidence type="ECO:0000256" key="4">
    <source>
        <dbReference type="ARBA" id="ARBA00023155"/>
    </source>
</evidence>
<feature type="compositionally biased region" description="Acidic residues" evidence="11">
    <location>
        <begin position="157"/>
        <end position="174"/>
    </location>
</feature>
<organism evidence="13 14">
    <name type="scientific">Talaromyces rugulosus</name>
    <name type="common">Penicillium rugulosum</name>
    <dbReference type="NCBI Taxonomy" id="121627"/>
    <lineage>
        <taxon>Eukaryota</taxon>
        <taxon>Fungi</taxon>
        <taxon>Dikarya</taxon>
        <taxon>Ascomycota</taxon>
        <taxon>Pezizomycotina</taxon>
        <taxon>Eurotiomycetes</taxon>
        <taxon>Eurotiomycetidae</taxon>
        <taxon>Eurotiales</taxon>
        <taxon>Trichocomaceae</taxon>
        <taxon>Talaromyces</taxon>
        <taxon>Talaromyces sect. Islandici</taxon>
    </lineage>
</organism>